<organism evidence="1 2">
    <name type="scientific">Escherichia coli</name>
    <dbReference type="NCBI Taxonomy" id="562"/>
    <lineage>
        <taxon>Bacteria</taxon>
        <taxon>Pseudomonadati</taxon>
        <taxon>Pseudomonadota</taxon>
        <taxon>Gammaproteobacteria</taxon>
        <taxon>Enterobacterales</taxon>
        <taxon>Enterobacteriaceae</taxon>
        <taxon>Escherichia</taxon>
    </lineage>
</organism>
<name>A0A2A6Q120_ECOLX</name>
<dbReference type="EMBL" id="RRGJ01000052">
    <property type="protein sequence ID" value="TJQ08765.1"/>
    <property type="molecule type" value="Genomic_DNA"/>
</dbReference>
<evidence type="ECO:0000313" key="2">
    <source>
        <dbReference type="Proteomes" id="UP000309937"/>
    </source>
</evidence>
<reference evidence="1 2" key="1">
    <citation type="submission" date="2018-12" db="EMBL/GenBank/DDBJ databases">
        <title>Food and Water Safety Consortium.</title>
        <authorList>
            <person name="Tyson S."/>
            <person name="Peterson C.-L."/>
            <person name="Olson A."/>
            <person name="Tyler S."/>
            <person name="Cabral J."/>
            <person name="Lynch T."/>
            <person name="Knox N."/>
            <person name="Van Domselaar G."/>
            <person name="Graham M."/>
        </authorList>
    </citation>
    <scope>NUCLEOTIDE SEQUENCE [LARGE SCALE GENOMIC DNA]</scope>
    <source>
        <strain evidence="1 2">FWSEC0118</strain>
    </source>
</reference>
<dbReference type="RefSeq" id="WP_001274664.1">
    <property type="nucleotide sequence ID" value="NZ_JAQMUR010000001.1"/>
</dbReference>
<protein>
    <submittedName>
        <fullName evidence="1">Uncharacterized protein</fullName>
    </submittedName>
</protein>
<evidence type="ECO:0000313" key="1">
    <source>
        <dbReference type="EMBL" id="TJQ08765.1"/>
    </source>
</evidence>
<dbReference type="AlphaFoldDB" id="A0A2A6Q120"/>
<comment type="caution">
    <text evidence="1">The sequence shown here is derived from an EMBL/GenBank/DDBJ whole genome shotgun (WGS) entry which is preliminary data.</text>
</comment>
<sequence>MSAKGKTKLSDLKAIIVKDPEPLVPTAMCDESGVRSKKGEITVSEGHKSIKLTQKVLDIIRSSMSDSEQLNDMMLSQMISAELLIKFKKPRRMTDDEYSRALGAYLKPVSDLDNVSFKRKDNKTEVKGKDLLLTKSVSIETTQSGKLVEHHLLQEMSKFLLELSNEKNSG</sequence>
<proteinExistence type="predicted"/>
<accession>A0A2A6Q120</accession>
<gene>
    <name evidence="1" type="ORF">C9Z68_22880</name>
</gene>
<dbReference type="Proteomes" id="UP000309937">
    <property type="component" value="Unassembled WGS sequence"/>
</dbReference>